<keyword evidence="3" id="KW-1185">Reference proteome</keyword>
<dbReference type="RefSeq" id="WP_212226256.1">
    <property type="nucleotide sequence ID" value="NZ_JAGUCN010000004.1"/>
</dbReference>
<dbReference type="Pfam" id="PF13595">
    <property type="entry name" value="DUF4138"/>
    <property type="match status" value="1"/>
</dbReference>
<feature type="chain" id="PRO_5045678425" evidence="1">
    <location>
        <begin position="21"/>
        <end position="267"/>
    </location>
</feature>
<evidence type="ECO:0000313" key="3">
    <source>
        <dbReference type="Proteomes" id="UP000721861"/>
    </source>
</evidence>
<dbReference type="InterPro" id="IPR022298">
    <property type="entry name" value="Conjug_transposon_TraN"/>
</dbReference>
<evidence type="ECO:0000256" key="1">
    <source>
        <dbReference type="SAM" id="SignalP"/>
    </source>
</evidence>
<dbReference type="EMBL" id="JAGUCN010000004">
    <property type="protein sequence ID" value="MBS2210715.1"/>
    <property type="molecule type" value="Genomic_DNA"/>
</dbReference>
<keyword evidence="1" id="KW-0732">Signal</keyword>
<proteinExistence type="predicted"/>
<gene>
    <name evidence="2" type="ORF">KEM09_04840</name>
</gene>
<name>A0ABS5K6X7_9BACT</name>
<reference evidence="2 3" key="1">
    <citation type="journal article" date="2014" name="Int. J. Syst. Evol. Microbiol.">
        <title>Carboxylicivirga gen. nov. in the family Marinilabiliaceae with two novel species, Carboxylicivirga mesophila sp. nov. and Carboxylicivirga taeanensis sp. nov., and reclassification of Cytophaga fermentans as Saccharicrinis fermentans gen. nov., comb. nov.</title>
        <authorList>
            <person name="Yang S.H."/>
            <person name="Seo H.S."/>
            <person name="Woo J.H."/>
            <person name="Oh H.M."/>
            <person name="Jang H."/>
            <person name="Lee J.H."/>
            <person name="Kim S.J."/>
            <person name="Kwon K.K."/>
        </authorList>
    </citation>
    <scope>NUCLEOTIDE SEQUENCE [LARGE SCALE GENOMIC DNA]</scope>
    <source>
        <strain evidence="2 3">JCM 18290</strain>
    </source>
</reference>
<evidence type="ECO:0000313" key="2">
    <source>
        <dbReference type="EMBL" id="MBS2210715.1"/>
    </source>
</evidence>
<sequence>MMKLSLLLLLFLMLQFETFAQNHIQVAEHSTVHIICPEAVSYVQVGSPTKLLAEAIADYPHLVRIKALTAISDTSSLTLVCGNELYAFQVSYNRQCALQLNLDDFKGDAIQEQQGTTMPLHQLLACMRQLQASNSRRKPIKSSKQERIELLLDDIRVRQELLFVKITIKNHSNLVYKANVPVFMMRNRQPKKAANVQKYLLEPWRVSESELMVTPQEAKTVVFVFKSFSIPKHKQVEVLLQEETAAYTGRDLSLTFDNKAIVKAKAL</sequence>
<accession>A0ABS5K6X7</accession>
<feature type="signal peptide" evidence="1">
    <location>
        <begin position="1"/>
        <end position="20"/>
    </location>
</feature>
<dbReference type="Proteomes" id="UP000721861">
    <property type="component" value="Unassembled WGS sequence"/>
</dbReference>
<comment type="caution">
    <text evidence="2">The sequence shown here is derived from an EMBL/GenBank/DDBJ whole genome shotgun (WGS) entry which is preliminary data.</text>
</comment>
<protein>
    <submittedName>
        <fullName evidence="2">DUF4138 domain-containing protein</fullName>
    </submittedName>
</protein>
<organism evidence="2 3">
    <name type="scientific">Carboxylicivirga mesophila</name>
    <dbReference type="NCBI Taxonomy" id="1166478"/>
    <lineage>
        <taxon>Bacteria</taxon>
        <taxon>Pseudomonadati</taxon>
        <taxon>Bacteroidota</taxon>
        <taxon>Bacteroidia</taxon>
        <taxon>Marinilabiliales</taxon>
        <taxon>Marinilabiliaceae</taxon>
        <taxon>Carboxylicivirga</taxon>
    </lineage>
</organism>